<evidence type="ECO:0008006" key="4">
    <source>
        <dbReference type="Google" id="ProtNLM"/>
    </source>
</evidence>
<feature type="chain" id="PRO_5042947144" description="AA1-like domain-containing protein" evidence="1">
    <location>
        <begin position="20"/>
        <end position="124"/>
    </location>
</feature>
<sequence>MLPRVQPLLALAFASLGLSEPCSEPPSWTIQDLNITTRDNVGEDGTAGFKFTYNLTNQTELITCPLHSNYRCTISGTKNDNSTVIEIQIGLGMLYASVIQVIDCGDAGPYVTSPWPKIDLRQIE</sequence>
<gene>
    <name evidence="2" type="ORF">RRF57_010012</name>
</gene>
<name>A0AAN7ZCF4_9PEZI</name>
<proteinExistence type="predicted"/>
<reference evidence="2 3" key="1">
    <citation type="submission" date="2023-10" db="EMBL/GenBank/DDBJ databases">
        <title>Draft genome sequence of Xylaria bambusicola isolate GMP-LS, the root and basal stem rot pathogen of sugarcane in Indonesia.</title>
        <authorList>
            <person name="Selvaraj P."/>
            <person name="Muralishankar V."/>
            <person name="Muruganantham S."/>
            <person name="Sp S."/>
            <person name="Haryani S."/>
            <person name="Lau K.J.X."/>
            <person name="Naqvi N.I."/>
        </authorList>
    </citation>
    <scope>NUCLEOTIDE SEQUENCE [LARGE SCALE GENOMIC DNA]</scope>
    <source>
        <strain evidence="2">GMP-LS</strain>
    </source>
</reference>
<dbReference type="AlphaFoldDB" id="A0AAN7ZCF4"/>
<dbReference type="Proteomes" id="UP001305414">
    <property type="component" value="Unassembled WGS sequence"/>
</dbReference>
<protein>
    <recommendedName>
        <fullName evidence="4">AA1-like domain-containing protein</fullName>
    </recommendedName>
</protein>
<evidence type="ECO:0000313" key="2">
    <source>
        <dbReference type="EMBL" id="KAK5634298.1"/>
    </source>
</evidence>
<feature type="signal peptide" evidence="1">
    <location>
        <begin position="1"/>
        <end position="19"/>
    </location>
</feature>
<dbReference type="EMBL" id="JAWHQM010000039">
    <property type="protein sequence ID" value="KAK5634298.1"/>
    <property type="molecule type" value="Genomic_DNA"/>
</dbReference>
<evidence type="ECO:0000256" key="1">
    <source>
        <dbReference type="SAM" id="SignalP"/>
    </source>
</evidence>
<comment type="caution">
    <text evidence="2">The sequence shown here is derived from an EMBL/GenBank/DDBJ whole genome shotgun (WGS) entry which is preliminary data.</text>
</comment>
<accession>A0AAN7ZCF4</accession>
<evidence type="ECO:0000313" key="3">
    <source>
        <dbReference type="Proteomes" id="UP001305414"/>
    </source>
</evidence>
<keyword evidence="3" id="KW-1185">Reference proteome</keyword>
<keyword evidence="1" id="KW-0732">Signal</keyword>
<organism evidence="2 3">
    <name type="scientific">Xylaria bambusicola</name>
    <dbReference type="NCBI Taxonomy" id="326684"/>
    <lineage>
        <taxon>Eukaryota</taxon>
        <taxon>Fungi</taxon>
        <taxon>Dikarya</taxon>
        <taxon>Ascomycota</taxon>
        <taxon>Pezizomycotina</taxon>
        <taxon>Sordariomycetes</taxon>
        <taxon>Xylariomycetidae</taxon>
        <taxon>Xylariales</taxon>
        <taxon>Xylariaceae</taxon>
        <taxon>Xylaria</taxon>
    </lineage>
</organism>